<feature type="region of interest" description="Disordered" evidence="1">
    <location>
        <begin position="358"/>
        <end position="415"/>
    </location>
</feature>
<dbReference type="Pfam" id="PF23403">
    <property type="entry name" value="LTI65_LTI78_N"/>
    <property type="match status" value="1"/>
</dbReference>
<feature type="region of interest" description="Disordered" evidence="1">
    <location>
        <begin position="291"/>
        <end position="321"/>
    </location>
</feature>
<feature type="compositionally biased region" description="Low complexity" evidence="1">
    <location>
        <begin position="358"/>
        <end position="382"/>
    </location>
</feature>
<dbReference type="EMBL" id="JAEACU010000002">
    <property type="protein sequence ID" value="KAH7542411.1"/>
    <property type="molecule type" value="Genomic_DNA"/>
</dbReference>
<dbReference type="PANTHER" id="PTHR33836:SF7">
    <property type="entry name" value="LOW-TEMPERATURE-INDUCED PROTEIN"/>
    <property type="match status" value="1"/>
</dbReference>
<feature type="region of interest" description="Disordered" evidence="1">
    <location>
        <begin position="168"/>
        <end position="189"/>
    </location>
</feature>
<protein>
    <submittedName>
        <fullName evidence="4">Uncharacterized protein</fullName>
    </submittedName>
</protein>
<evidence type="ECO:0000259" key="3">
    <source>
        <dbReference type="Pfam" id="PF23403"/>
    </source>
</evidence>
<dbReference type="AlphaFoldDB" id="A0A978VUB6"/>
<dbReference type="Pfam" id="PF23399">
    <property type="entry name" value="LTI65_PGEED"/>
    <property type="match status" value="1"/>
</dbReference>
<accession>A0A978VUB6</accession>
<feature type="compositionally biased region" description="Basic residues" evidence="1">
    <location>
        <begin position="214"/>
        <end position="227"/>
    </location>
</feature>
<comment type="caution">
    <text evidence="4">The sequence shown here is derived from an EMBL/GenBank/DDBJ whole genome shotgun (WGS) entry which is preliminary data.</text>
</comment>
<organism evidence="4 5">
    <name type="scientific">Ziziphus jujuba var. spinosa</name>
    <dbReference type="NCBI Taxonomy" id="714518"/>
    <lineage>
        <taxon>Eukaryota</taxon>
        <taxon>Viridiplantae</taxon>
        <taxon>Streptophyta</taxon>
        <taxon>Embryophyta</taxon>
        <taxon>Tracheophyta</taxon>
        <taxon>Spermatophyta</taxon>
        <taxon>Magnoliopsida</taxon>
        <taxon>eudicotyledons</taxon>
        <taxon>Gunneridae</taxon>
        <taxon>Pentapetalae</taxon>
        <taxon>rosids</taxon>
        <taxon>fabids</taxon>
        <taxon>Rosales</taxon>
        <taxon>Rhamnaceae</taxon>
        <taxon>Paliureae</taxon>
        <taxon>Ziziphus</taxon>
    </lineage>
</organism>
<evidence type="ECO:0000256" key="1">
    <source>
        <dbReference type="SAM" id="MobiDB-lite"/>
    </source>
</evidence>
<dbReference type="InterPro" id="IPR056605">
    <property type="entry name" value="LTI65_LTI78_N"/>
</dbReference>
<feature type="compositionally biased region" description="Polar residues" evidence="1">
    <location>
        <begin position="404"/>
        <end position="415"/>
    </location>
</feature>
<feature type="domain" description="LTI65/LTI78 PGEED repeat" evidence="2">
    <location>
        <begin position="421"/>
        <end position="451"/>
    </location>
</feature>
<dbReference type="InterPro" id="IPR057059">
    <property type="entry name" value="LTI65/LTI78_PGEED"/>
</dbReference>
<reference evidence="4" key="1">
    <citation type="journal article" date="2021" name="Front. Plant Sci.">
        <title>Chromosome-Scale Genome Assembly for Chinese Sour Jujube and Insights Into Its Genome Evolution and Domestication Signature.</title>
        <authorList>
            <person name="Shen L.-Y."/>
            <person name="Luo H."/>
            <person name="Wang X.-L."/>
            <person name="Wang X.-M."/>
            <person name="Qiu X.-J."/>
            <person name="Liu H."/>
            <person name="Zhou S.-S."/>
            <person name="Jia K.-H."/>
            <person name="Nie S."/>
            <person name="Bao Y.-T."/>
            <person name="Zhang R.-G."/>
            <person name="Yun Q.-Z."/>
            <person name="Chai Y.-H."/>
            <person name="Lu J.-Y."/>
            <person name="Li Y."/>
            <person name="Zhao S.-W."/>
            <person name="Mao J.-F."/>
            <person name="Jia S.-G."/>
            <person name="Mao Y.-M."/>
        </authorList>
    </citation>
    <scope>NUCLEOTIDE SEQUENCE</scope>
    <source>
        <strain evidence="4">AT0</strain>
        <tissue evidence="4">Leaf</tissue>
    </source>
</reference>
<feature type="domain" description="LTI65/LTI78 N-terminal" evidence="3">
    <location>
        <begin position="202"/>
        <end position="265"/>
    </location>
</feature>
<evidence type="ECO:0000313" key="4">
    <source>
        <dbReference type="EMBL" id="KAH7542411.1"/>
    </source>
</evidence>
<dbReference type="GO" id="GO:0009737">
    <property type="term" value="P:response to abscisic acid"/>
    <property type="evidence" value="ECO:0007669"/>
    <property type="project" value="InterPro"/>
</dbReference>
<dbReference type="PANTHER" id="PTHR33836">
    <property type="entry name" value="LOW-TEMPERATURE-INDUCED 65 KDA PROTEIN-RELATED"/>
    <property type="match status" value="1"/>
</dbReference>
<gene>
    <name evidence="4" type="ORF">FEM48_Zijuj02G0070600</name>
</gene>
<dbReference type="InterPro" id="IPR037491">
    <property type="entry name" value="LTI78/LTI65"/>
</dbReference>
<proteinExistence type="predicted"/>
<feature type="compositionally biased region" description="Low complexity" evidence="1">
    <location>
        <begin position="172"/>
        <end position="188"/>
    </location>
</feature>
<evidence type="ECO:0000313" key="5">
    <source>
        <dbReference type="Proteomes" id="UP000813462"/>
    </source>
</evidence>
<feature type="compositionally biased region" description="Low complexity" evidence="1">
    <location>
        <begin position="394"/>
        <end position="403"/>
    </location>
</feature>
<dbReference type="Proteomes" id="UP000813462">
    <property type="component" value="Unassembled WGS sequence"/>
</dbReference>
<feature type="compositionally biased region" description="Polar residues" evidence="1">
    <location>
        <begin position="294"/>
        <end position="321"/>
    </location>
</feature>
<feature type="region of interest" description="Disordered" evidence="1">
    <location>
        <begin position="213"/>
        <end position="243"/>
    </location>
</feature>
<sequence>MTQMTIWSPVMLRSLASLRGDETQLVWSSSLSAYNNMGLHPHLKLSTKFYGYWDDVQGLRKLMYDRGVRKNPDCVDMQQVIYGAENQAREPNNLNLSDKAVSYMFQLQKTNDCTAPRHEAEEKEEMIVPGVVNLLFQEMGITVHPFQHDKYGDGLSTPTNLTIEQFLRDGESSGSRRSPTSLSLSPTLGREHDLNEEHIHGHNQKKSVLMKVKEKAKKLRHTLSSKKKQNEDGSSTPTWGVTLEDDDELEVEDAEYLGAPMYESELAPEGYKENARQHPRAVPVISEKHVLPSSVKQGSESPLSPNQAGVNSTSSPNNKTITDTVTEKLAPAYATVSDATHAIASKIQNLAVSATAAATSQQQRQQPGSAPAAPQMNPMQAASGSVLAPVETQSSSAPSSTRSMGTQAGKNASSVDQQIWDKGVSVKQYLMHKFEPGEDERALSQVISEAMSPRKTGGGDHVGVVEKVREAVTSLLRHDHQEPSISKSTYARSATMPPTTSRIPISTNAHEVGEEETHGRILQAN</sequence>
<evidence type="ECO:0000259" key="2">
    <source>
        <dbReference type="Pfam" id="PF23399"/>
    </source>
</evidence>
<name>A0A978VUB6_ZIZJJ</name>